<proteinExistence type="predicted"/>
<dbReference type="KEGG" id="psoj:PHYSODRAFT_405751"/>
<evidence type="ECO:0000313" key="3">
    <source>
        <dbReference type="Proteomes" id="UP000002640"/>
    </source>
</evidence>
<evidence type="ECO:0008006" key="4">
    <source>
        <dbReference type="Google" id="ProtNLM"/>
    </source>
</evidence>
<gene>
    <name evidence="2" type="ORF">PHYSODRAFT_405751</name>
</gene>
<dbReference type="RefSeq" id="XP_009536384.1">
    <property type="nucleotide sequence ID" value="XM_009538089.1"/>
</dbReference>
<feature type="region of interest" description="Disordered" evidence="1">
    <location>
        <begin position="119"/>
        <end position="138"/>
    </location>
</feature>
<dbReference type="AlphaFoldDB" id="G5A8I6"/>
<dbReference type="GeneID" id="20651436"/>
<accession>G5A8I6</accession>
<evidence type="ECO:0000256" key="1">
    <source>
        <dbReference type="SAM" id="MobiDB-lite"/>
    </source>
</evidence>
<dbReference type="SMR" id="G5A8I6"/>
<evidence type="ECO:0000313" key="2">
    <source>
        <dbReference type="EMBL" id="EGZ08212.1"/>
    </source>
</evidence>
<feature type="non-terminal residue" evidence="2">
    <location>
        <position position="1"/>
    </location>
</feature>
<feature type="non-terminal residue" evidence="2">
    <location>
        <position position="138"/>
    </location>
</feature>
<feature type="compositionally biased region" description="Basic and acidic residues" evidence="1">
    <location>
        <begin position="128"/>
        <end position="138"/>
    </location>
</feature>
<dbReference type="InParanoid" id="G5A8I6"/>
<dbReference type="EMBL" id="JH159161">
    <property type="protein sequence ID" value="EGZ08212.1"/>
    <property type="molecule type" value="Genomic_DNA"/>
</dbReference>
<keyword evidence="3" id="KW-1185">Reference proteome</keyword>
<sequence>IRDLELPTFLPSPMVSVSTWIARVDFALQGARLSGSGDWTDNELYYVLGNKLQDNAARWWVQMDQEVRGGEKTQRRMIPGETFVDFAAGLRDLCGQNRVSERVSLAQFYRSLEKTTRQLVKQAPRPRTLKEAVDKATE</sequence>
<reference evidence="2 3" key="1">
    <citation type="journal article" date="2006" name="Science">
        <title>Phytophthora genome sequences uncover evolutionary origins and mechanisms of pathogenesis.</title>
        <authorList>
            <person name="Tyler B.M."/>
            <person name="Tripathy S."/>
            <person name="Zhang X."/>
            <person name="Dehal P."/>
            <person name="Jiang R.H."/>
            <person name="Aerts A."/>
            <person name="Arredondo F.D."/>
            <person name="Baxter L."/>
            <person name="Bensasson D."/>
            <person name="Beynon J.L."/>
            <person name="Chapman J."/>
            <person name="Damasceno C.M."/>
            <person name="Dorrance A.E."/>
            <person name="Dou D."/>
            <person name="Dickerman A.W."/>
            <person name="Dubchak I.L."/>
            <person name="Garbelotto M."/>
            <person name="Gijzen M."/>
            <person name="Gordon S.G."/>
            <person name="Govers F."/>
            <person name="Grunwald N.J."/>
            <person name="Huang W."/>
            <person name="Ivors K.L."/>
            <person name="Jones R.W."/>
            <person name="Kamoun S."/>
            <person name="Krampis K."/>
            <person name="Lamour K.H."/>
            <person name="Lee M.K."/>
            <person name="McDonald W.H."/>
            <person name="Medina M."/>
            <person name="Meijer H.J."/>
            <person name="Nordberg E.K."/>
            <person name="Maclean D.J."/>
            <person name="Ospina-Giraldo M.D."/>
            <person name="Morris P.F."/>
            <person name="Phuntumart V."/>
            <person name="Putnam N.H."/>
            <person name="Rash S."/>
            <person name="Rose J.K."/>
            <person name="Sakihama Y."/>
            <person name="Salamov A.A."/>
            <person name="Savidor A."/>
            <person name="Scheuring C.F."/>
            <person name="Smith B.M."/>
            <person name="Sobral B.W."/>
            <person name="Terry A."/>
            <person name="Torto-Alalibo T.A."/>
            <person name="Win J."/>
            <person name="Xu Z."/>
            <person name="Zhang H."/>
            <person name="Grigoriev I.V."/>
            <person name="Rokhsar D.S."/>
            <person name="Boore J.L."/>
        </authorList>
    </citation>
    <scope>NUCLEOTIDE SEQUENCE [LARGE SCALE GENOMIC DNA]</scope>
    <source>
        <strain evidence="2 3">P6497</strain>
    </source>
</reference>
<organism evidence="2 3">
    <name type="scientific">Phytophthora sojae (strain P6497)</name>
    <name type="common">Soybean stem and root rot agent</name>
    <name type="synonym">Phytophthora megasperma f. sp. glycines</name>
    <dbReference type="NCBI Taxonomy" id="1094619"/>
    <lineage>
        <taxon>Eukaryota</taxon>
        <taxon>Sar</taxon>
        <taxon>Stramenopiles</taxon>
        <taxon>Oomycota</taxon>
        <taxon>Peronosporomycetes</taxon>
        <taxon>Peronosporales</taxon>
        <taxon>Peronosporaceae</taxon>
        <taxon>Phytophthora</taxon>
    </lineage>
</organism>
<dbReference type="Proteomes" id="UP000002640">
    <property type="component" value="Unassembled WGS sequence"/>
</dbReference>
<name>G5A8I6_PHYSP</name>
<protein>
    <recommendedName>
        <fullName evidence="4">Retrotransposon gag domain-containing protein</fullName>
    </recommendedName>
</protein>